<comment type="caution">
    <text evidence="1">The sequence shown here is derived from an EMBL/GenBank/DDBJ whole genome shotgun (WGS) entry which is preliminary data.</text>
</comment>
<dbReference type="EMBL" id="JEMT01015825">
    <property type="protein sequence ID" value="EXX71983.1"/>
    <property type="molecule type" value="Genomic_DNA"/>
</dbReference>
<dbReference type="Proteomes" id="UP000022910">
    <property type="component" value="Unassembled WGS sequence"/>
</dbReference>
<evidence type="ECO:0000313" key="2">
    <source>
        <dbReference type="Proteomes" id="UP000022910"/>
    </source>
</evidence>
<dbReference type="AlphaFoldDB" id="A0A015MYV8"/>
<proteinExistence type="predicted"/>
<name>A0A015MYV8_RHIIW</name>
<protein>
    <submittedName>
        <fullName evidence="1">Uncharacterized protein</fullName>
    </submittedName>
</protein>
<dbReference type="HOGENOM" id="CLU_106392_1_0_1"/>
<reference evidence="1 2" key="1">
    <citation type="submission" date="2014-02" db="EMBL/GenBank/DDBJ databases">
        <title>Single nucleus genome sequencing reveals high similarity among nuclei of an endomycorrhizal fungus.</title>
        <authorList>
            <person name="Lin K."/>
            <person name="Geurts R."/>
            <person name="Zhang Z."/>
            <person name="Limpens E."/>
            <person name="Saunders D.G."/>
            <person name="Mu D."/>
            <person name="Pang E."/>
            <person name="Cao H."/>
            <person name="Cha H."/>
            <person name="Lin T."/>
            <person name="Zhou Q."/>
            <person name="Shang Y."/>
            <person name="Li Y."/>
            <person name="Ivanov S."/>
            <person name="Sharma T."/>
            <person name="Velzen R.V."/>
            <person name="Ruijter N.D."/>
            <person name="Aanen D.K."/>
            <person name="Win J."/>
            <person name="Kamoun S."/>
            <person name="Bisseling T."/>
            <person name="Huang S."/>
        </authorList>
    </citation>
    <scope>NUCLEOTIDE SEQUENCE [LARGE SCALE GENOMIC DNA]</scope>
    <source>
        <strain evidence="2">DAOM197198w</strain>
    </source>
</reference>
<evidence type="ECO:0000313" key="1">
    <source>
        <dbReference type="EMBL" id="EXX71983.1"/>
    </source>
</evidence>
<organism evidence="1 2">
    <name type="scientific">Rhizophagus irregularis (strain DAOM 197198w)</name>
    <name type="common">Glomus intraradices</name>
    <dbReference type="NCBI Taxonomy" id="1432141"/>
    <lineage>
        <taxon>Eukaryota</taxon>
        <taxon>Fungi</taxon>
        <taxon>Fungi incertae sedis</taxon>
        <taxon>Mucoromycota</taxon>
        <taxon>Glomeromycotina</taxon>
        <taxon>Glomeromycetes</taxon>
        <taxon>Glomerales</taxon>
        <taxon>Glomeraceae</taxon>
        <taxon>Rhizophagus</taxon>
    </lineage>
</organism>
<keyword evidence="2" id="KW-1185">Reference proteome</keyword>
<accession>A0A015MYV8</accession>
<gene>
    <name evidence="1" type="ORF">RirG_073600</name>
</gene>
<sequence>MMKEIDKAIKGRFQYKDTELKWILQQLHHHHHENWKKKERHQKCLTYMFNVKDKLLNELKPSSLSWDEFNNDCELMISESRFHSNEVSETDDELA</sequence>